<dbReference type="Pfam" id="PF13396">
    <property type="entry name" value="PLDc_N"/>
    <property type="match status" value="1"/>
</dbReference>
<dbReference type="InterPro" id="IPR027379">
    <property type="entry name" value="CLS_N"/>
</dbReference>
<feature type="transmembrane region" description="Helical" evidence="6">
    <location>
        <begin position="31"/>
        <end position="51"/>
    </location>
</feature>
<keyword evidence="3 6" id="KW-0812">Transmembrane</keyword>
<dbReference type="AlphaFoldDB" id="A0A7V2F6A4"/>
<reference evidence="8" key="1">
    <citation type="journal article" date="2020" name="mSystems">
        <title>Genome- and Community-Level Interaction Insights into Carbon Utilization and Element Cycling Functions of Hydrothermarchaeota in Hydrothermal Sediment.</title>
        <authorList>
            <person name="Zhou Z."/>
            <person name="Liu Y."/>
            <person name="Xu W."/>
            <person name="Pan J."/>
            <person name="Luo Z.H."/>
            <person name="Li M."/>
        </authorList>
    </citation>
    <scope>NUCLEOTIDE SEQUENCE [LARGE SCALE GENOMIC DNA]</scope>
    <source>
        <strain evidence="8">SpSt-143</strain>
    </source>
</reference>
<feature type="transmembrane region" description="Helical" evidence="6">
    <location>
        <begin position="63"/>
        <end position="82"/>
    </location>
</feature>
<organism evidence="8">
    <name type="scientific">Rhodothermus marinus</name>
    <name type="common">Rhodothermus obamensis</name>
    <dbReference type="NCBI Taxonomy" id="29549"/>
    <lineage>
        <taxon>Bacteria</taxon>
        <taxon>Pseudomonadati</taxon>
        <taxon>Rhodothermota</taxon>
        <taxon>Rhodothermia</taxon>
        <taxon>Rhodothermales</taxon>
        <taxon>Rhodothermaceae</taxon>
        <taxon>Rhodothermus</taxon>
    </lineage>
</organism>
<dbReference type="PROSITE" id="PS51257">
    <property type="entry name" value="PROKAR_LIPOPROTEIN"/>
    <property type="match status" value="1"/>
</dbReference>
<comment type="subcellular location">
    <subcellularLocation>
        <location evidence="1">Cell membrane</location>
        <topology evidence="1">Multi-pass membrane protein</topology>
    </subcellularLocation>
</comment>
<evidence type="ECO:0000256" key="5">
    <source>
        <dbReference type="ARBA" id="ARBA00023136"/>
    </source>
</evidence>
<name>A0A7V2F6A4_RHOMR</name>
<dbReference type="GO" id="GO:0005886">
    <property type="term" value="C:plasma membrane"/>
    <property type="evidence" value="ECO:0007669"/>
    <property type="project" value="UniProtKB-SubCell"/>
</dbReference>
<evidence type="ECO:0000256" key="3">
    <source>
        <dbReference type="ARBA" id="ARBA00022692"/>
    </source>
</evidence>
<keyword evidence="2" id="KW-1003">Cell membrane</keyword>
<keyword evidence="4 6" id="KW-1133">Transmembrane helix</keyword>
<sequence>MTLRTRWLLPLSALLLTGCGPNLFDRLRNFWSLGLCGTVIVVLDILALLDLAKSDRDFSGKVLWALIIIFFPVLGLILYYFFGRKS</sequence>
<protein>
    <submittedName>
        <fullName evidence="8">PLDc_N domain-containing protein</fullName>
    </submittedName>
</protein>
<feature type="domain" description="Cardiolipin synthase N-terminal" evidence="7">
    <location>
        <begin position="42"/>
        <end position="84"/>
    </location>
</feature>
<gene>
    <name evidence="8" type="ORF">ENO59_05150</name>
</gene>
<dbReference type="EMBL" id="DSGB01000004">
    <property type="protein sequence ID" value="HER95887.1"/>
    <property type="molecule type" value="Genomic_DNA"/>
</dbReference>
<evidence type="ECO:0000256" key="6">
    <source>
        <dbReference type="SAM" id="Phobius"/>
    </source>
</evidence>
<evidence type="ECO:0000313" key="8">
    <source>
        <dbReference type="EMBL" id="HER95887.1"/>
    </source>
</evidence>
<comment type="caution">
    <text evidence="8">The sequence shown here is derived from an EMBL/GenBank/DDBJ whole genome shotgun (WGS) entry which is preliminary data.</text>
</comment>
<proteinExistence type="predicted"/>
<accession>A0A7V2F6A4</accession>
<evidence type="ECO:0000256" key="1">
    <source>
        <dbReference type="ARBA" id="ARBA00004651"/>
    </source>
</evidence>
<evidence type="ECO:0000256" key="4">
    <source>
        <dbReference type="ARBA" id="ARBA00022989"/>
    </source>
</evidence>
<keyword evidence="5 6" id="KW-0472">Membrane</keyword>
<evidence type="ECO:0000259" key="7">
    <source>
        <dbReference type="Pfam" id="PF13396"/>
    </source>
</evidence>
<evidence type="ECO:0000256" key="2">
    <source>
        <dbReference type="ARBA" id="ARBA00022475"/>
    </source>
</evidence>